<gene>
    <name evidence="3" type="ORF">T7987_11990</name>
</gene>
<dbReference type="Pfam" id="PF11867">
    <property type="entry name" value="T1RH-like_C"/>
    <property type="match status" value="1"/>
</dbReference>
<dbReference type="PANTHER" id="PTHR30195">
    <property type="entry name" value="TYPE I SITE-SPECIFIC DEOXYRIBONUCLEASE PROTEIN SUBUNIT M AND R"/>
    <property type="match status" value="1"/>
</dbReference>
<feature type="domain" description="Type I restriction enzyme HindI endonuclease subunit-like C-terminal" evidence="2">
    <location>
        <begin position="4"/>
        <end position="267"/>
    </location>
</feature>
<evidence type="ECO:0000259" key="2">
    <source>
        <dbReference type="Pfam" id="PF11867"/>
    </source>
</evidence>
<accession>A0ABZ0UZ02</accession>
<dbReference type="InterPro" id="IPR021810">
    <property type="entry name" value="T1RH-like_C"/>
</dbReference>
<dbReference type="InterPro" id="IPR051268">
    <property type="entry name" value="Type-I_R_enzyme_R_subunit"/>
</dbReference>
<proteinExistence type="predicted"/>
<dbReference type="EMBL" id="CP139725">
    <property type="protein sequence ID" value="WPZ20895.1"/>
    <property type="molecule type" value="Genomic_DNA"/>
</dbReference>
<sequence length="304" mass="34404">MDPEEIKRAKGLEKTALVGEAVEKLIDSDSAKRDYLDRARIVARVYKAILPDAAAIEFSPDAVLISVLAERIRSLMPKPDISSIMQDVEELLDRSVAPIPYEPPEDPELIDIGQIDFDKLRQKFDTGKQRTEAEQLRALLSQKLAQMVAGNPTRADFLERFQKLIDGYNSGSQNVEAFFNALMRLAEALSEEEQETLREGLTEEEKALFDILTKPEPELTEKEREQVKAVARTLLQTLKDEKLVLDWTKKEQARGAVRQVIEVTLDDGLPDAYDEETFYRKCDGLYRHVFDAYQRGPGGIYAAA</sequence>
<evidence type="ECO:0000313" key="4">
    <source>
        <dbReference type="Proteomes" id="UP001326567"/>
    </source>
</evidence>
<keyword evidence="4" id="KW-1185">Reference proteome</keyword>
<organism evidence="3 4">
    <name type="scientific">Sulfitobacter faviae</name>
    <dbReference type="NCBI Taxonomy" id="1775881"/>
    <lineage>
        <taxon>Bacteria</taxon>
        <taxon>Pseudomonadati</taxon>
        <taxon>Pseudomonadota</taxon>
        <taxon>Alphaproteobacteria</taxon>
        <taxon>Rhodobacterales</taxon>
        <taxon>Roseobacteraceae</taxon>
        <taxon>Sulfitobacter</taxon>
    </lineage>
</organism>
<keyword evidence="1" id="KW-0680">Restriction system</keyword>
<dbReference type="PANTHER" id="PTHR30195:SF15">
    <property type="entry name" value="TYPE I RESTRICTION ENZYME HINDI ENDONUCLEASE SUBUNIT"/>
    <property type="match status" value="1"/>
</dbReference>
<protein>
    <submittedName>
        <fullName evidence="3">DUF3387 domain-containing protein</fullName>
    </submittedName>
</protein>
<evidence type="ECO:0000256" key="1">
    <source>
        <dbReference type="ARBA" id="ARBA00022747"/>
    </source>
</evidence>
<reference evidence="3 4" key="1">
    <citation type="submission" date="2023-11" db="EMBL/GenBank/DDBJ databases">
        <title>From the Deep-Sea to the Surface: Bacterial Genomes Isolated from the Moytirra Hydrothermal Vent Plume.</title>
        <authorList>
            <person name="Major S.R."/>
        </authorList>
    </citation>
    <scope>NUCLEOTIDE SEQUENCE [LARGE SCALE GENOMIC DNA]</scope>
    <source>
        <strain evidence="3 4">OXR-9</strain>
    </source>
</reference>
<evidence type="ECO:0000313" key="3">
    <source>
        <dbReference type="EMBL" id="WPZ20895.1"/>
    </source>
</evidence>
<name>A0ABZ0UZ02_9RHOB</name>
<dbReference type="Proteomes" id="UP001326567">
    <property type="component" value="Chromosome"/>
</dbReference>
<dbReference type="RefSeq" id="WP_322328044.1">
    <property type="nucleotide sequence ID" value="NZ_CP139725.1"/>
</dbReference>